<dbReference type="Proteomes" id="UP000524404">
    <property type="component" value="Unassembled WGS sequence"/>
</dbReference>
<proteinExistence type="predicted"/>
<gene>
    <name evidence="1" type="ORF">HNP25_000330</name>
</gene>
<comment type="caution">
    <text evidence="1">The sequence shown here is derived from an EMBL/GenBank/DDBJ whole genome shotgun (WGS) entry which is preliminary data.</text>
</comment>
<organism evidence="1 2">
    <name type="scientific">Arcicella rosea</name>
    <dbReference type="NCBI Taxonomy" id="502909"/>
    <lineage>
        <taxon>Bacteria</taxon>
        <taxon>Pseudomonadati</taxon>
        <taxon>Bacteroidota</taxon>
        <taxon>Cytophagia</taxon>
        <taxon>Cytophagales</taxon>
        <taxon>Flectobacillaceae</taxon>
        <taxon>Arcicella</taxon>
    </lineage>
</organism>
<protein>
    <submittedName>
        <fullName evidence="1">Uncharacterized protein</fullName>
    </submittedName>
</protein>
<dbReference type="EMBL" id="JACHKT010000002">
    <property type="protein sequence ID" value="MBB6001690.1"/>
    <property type="molecule type" value="Genomic_DNA"/>
</dbReference>
<dbReference type="AlphaFoldDB" id="A0A841EN04"/>
<keyword evidence="2" id="KW-1185">Reference proteome</keyword>
<evidence type="ECO:0000313" key="2">
    <source>
        <dbReference type="Proteomes" id="UP000524404"/>
    </source>
</evidence>
<sequence length="65" mass="7375">MMKKLILITVLFSCVQVESEAFTSSTAKTTIAESQSHSSLKVKRRRKKGFLWGIFKKKDCGCPKH</sequence>
<name>A0A841EN04_9BACT</name>
<dbReference type="RefSeq" id="WP_184129255.1">
    <property type="nucleotide sequence ID" value="NZ_JACHKT010000002.1"/>
</dbReference>
<reference evidence="1 2" key="1">
    <citation type="submission" date="2020-08" db="EMBL/GenBank/DDBJ databases">
        <title>Functional genomics of gut bacteria from endangered species of beetles.</title>
        <authorList>
            <person name="Carlos-Shanley C."/>
        </authorList>
    </citation>
    <scope>NUCLEOTIDE SEQUENCE [LARGE SCALE GENOMIC DNA]</scope>
    <source>
        <strain evidence="1 2">S00070</strain>
    </source>
</reference>
<accession>A0A841EN04</accession>
<evidence type="ECO:0000313" key="1">
    <source>
        <dbReference type="EMBL" id="MBB6001690.1"/>
    </source>
</evidence>